<evidence type="ECO:0000259" key="5">
    <source>
        <dbReference type="SMART" id="SM00775"/>
    </source>
</evidence>
<keyword evidence="4" id="KW-0378">Hydrolase</keyword>
<dbReference type="Pfam" id="PF04571">
    <property type="entry name" value="Lipin_N"/>
    <property type="match status" value="1"/>
</dbReference>
<dbReference type="PANTHER" id="PTHR12181">
    <property type="entry name" value="LIPIN"/>
    <property type="match status" value="1"/>
</dbReference>
<dbReference type="Pfam" id="PF08235">
    <property type="entry name" value="LNS2"/>
    <property type="match status" value="1"/>
</dbReference>
<name>W4GIL3_APHAT</name>
<dbReference type="InterPro" id="IPR007651">
    <property type="entry name" value="Lipin_N"/>
</dbReference>
<dbReference type="RefSeq" id="XP_009831598.1">
    <property type="nucleotide sequence ID" value="XM_009833296.1"/>
</dbReference>
<dbReference type="EMBL" id="KI913129">
    <property type="protein sequence ID" value="ETV78879.1"/>
    <property type="molecule type" value="Genomic_DNA"/>
</dbReference>
<dbReference type="VEuPathDB" id="FungiDB:H257_07687"/>
<comment type="similarity">
    <text evidence="2">Belongs to the lipin family.</text>
</comment>
<dbReference type="InterPro" id="IPR031703">
    <property type="entry name" value="Lipin_mid"/>
</dbReference>
<sequence length="592" mass="65476">MNVINSVKEYVTTVFDLGSNHTEAIDVVAIQHGAPDRQVRCTPFYVRFEMTKYLERRVEVYVNGEQAPGVYMELDSNGEAFFVHAATVDTDVSESIEPLFFTDFDDAPVPSSQASPHFNAPSPTNDLTAPRASMPFTADMRAPSIYFDAMHSVPPSLDKAMLQKSTSDYFDAQTESGPIPCSADCDTVHGLERSPDALPPALSLCGDLMSTASSADEAAAIFRKHQVSAESFRRHAAAILQDPSLMVMVRGEYRRYDLFAQALVVSAACFPCSSMMWDTASFPHTAAVDATRKQRRHTIEGTIFDLAAPTTRLDLSDTRDVAPPQEPRAASTWLRWFRSSAADHARLPESSPPPSPPPLDHHRSVYPSEAQLTAMNLAYGANTLEFRVQSTVCGDDDVRVTSTLFLWHASSKLVVADIDLVVGSDSFDRSASSAADFFTHVLGHGYQLIYLSSRRRSVRDDLPHAPLLGAFLGLALDTPDQTSVKLAMLQQLQALYPPDVNPFYAGLTNAHHAHAFLHSGLHPGKVLVMDGGRFRLAHQKVLKATDTSYADLKDPRTFDMMFPFVQQQQHDATFQEEAFNDMNFWRLPPPRM</sequence>
<dbReference type="Pfam" id="PF16876">
    <property type="entry name" value="Lipin_mid"/>
    <property type="match status" value="1"/>
</dbReference>
<dbReference type="STRING" id="112090.W4GIL3"/>
<protein>
    <recommendedName>
        <fullName evidence="3">phosphatidate phosphatase</fullName>
        <ecNumber evidence="3">3.1.3.4</ecNumber>
    </recommendedName>
</protein>
<organism evidence="6">
    <name type="scientific">Aphanomyces astaci</name>
    <name type="common">Crayfish plague agent</name>
    <dbReference type="NCBI Taxonomy" id="112090"/>
    <lineage>
        <taxon>Eukaryota</taxon>
        <taxon>Sar</taxon>
        <taxon>Stramenopiles</taxon>
        <taxon>Oomycota</taxon>
        <taxon>Saprolegniomycetes</taxon>
        <taxon>Saprolegniales</taxon>
        <taxon>Verrucalvaceae</taxon>
        <taxon>Aphanomyces</taxon>
    </lineage>
</organism>
<feature type="domain" description="LNS2/PITP" evidence="5">
    <location>
        <begin position="413"/>
        <end position="538"/>
    </location>
</feature>
<evidence type="ECO:0000256" key="1">
    <source>
        <dbReference type="ARBA" id="ARBA00001946"/>
    </source>
</evidence>
<gene>
    <name evidence="6" type="ORF">H257_07687</name>
</gene>
<dbReference type="InterPro" id="IPR031315">
    <property type="entry name" value="LNS2/PITP"/>
</dbReference>
<dbReference type="OrthoDB" id="4567at2759"/>
<reference evidence="6" key="1">
    <citation type="submission" date="2013-12" db="EMBL/GenBank/DDBJ databases">
        <title>The Genome Sequence of Aphanomyces astaci APO3.</title>
        <authorList>
            <consortium name="The Broad Institute Genomics Platform"/>
            <person name="Russ C."/>
            <person name="Tyler B."/>
            <person name="van West P."/>
            <person name="Dieguez-Uribeondo J."/>
            <person name="Young S.K."/>
            <person name="Zeng Q."/>
            <person name="Gargeya S."/>
            <person name="Fitzgerald M."/>
            <person name="Abouelleil A."/>
            <person name="Alvarado L."/>
            <person name="Chapman S.B."/>
            <person name="Gainer-Dewar J."/>
            <person name="Goldberg J."/>
            <person name="Griggs A."/>
            <person name="Gujja S."/>
            <person name="Hansen M."/>
            <person name="Howarth C."/>
            <person name="Imamovic A."/>
            <person name="Ireland A."/>
            <person name="Larimer J."/>
            <person name="McCowan C."/>
            <person name="Murphy C."/>
            <person name="Pearson M."/>
            <person name="Poon T.W."/>
            <person name="Priest M."/>
            <person name="Roberts A."/>
            <person name="Saif S."/>
            <person name="Shea T."/>
            <person name="Sykes S."/>
            <person name="Wortman J."/>
            <person name="Nusbaum C."/>
            <person name="Birren B."/>
        </authorList>
    </citation>
    <scope>NUCLEOTIDE SEQUENCE [LARGE SCALE GENOMIC DNA]</scope>
    <source>
        <strain evidence="6">APO3</strain>
    </source>
</reference>
<dbReference type="EC" id="3.1.3.4" evidence="3"/>
<proteinExistence type="inferred from homology"/>
<comment type="cofactor">
    <cofactor evidence="1">
        <name>Mg(2+)</name>
        <dbReference type="ChEBI" id="CHEBI:18420"/>
    </cofactor>
</comment>
<dbReference type="PANTHER" id="PTHR12181:SF12">
    <property type="entry name" value="PHOSPHATIDATE PHOSPHATASE"/>
    <property type="match status" value="1"/>
</dbReference>
<dbReference type="GO" id="GO:0008195">
    <property type="term" value="F:phosphatidate phosphatase activity"/>
    <property type="evidence" value="ECO:0007669"/>
    <property type="project" value="UniProtKB-EC"/>
</dbReference>
<evidence type="ECO:0000256" key="3">
    <source>
        <dbReference type="ARBA" id="ARBA00012638"/>
    </source>
</evidence>
<dbReference type="AlphaFoldDB" id="W4GIL3"/>
<accession>W4GIL3</accession>
<dbReference type="SMART" id="SM00775">
    <property type="entry name" value="LNS2"/>
    <property type="match status" value="1"/>
</dbReference>
<evidence type="ECO:0000256" key="2">
    <source>
        <dbReference type="ARBA" id="ARBA00005476"/>
    </source>
</evidence>
<dbReference type="InterPro" id="IPR013209">
    <property type="entry name" value="LNS2"/>
</dbReference>
<dbReference type="InterPro" id="IPR026058">
    <property type="entry name" value="LIPIN"/>
</dbReference>
<dbReference type="GeneID" id="20809683"/>
<evidence type="ECO:0000313" key="6">
    <source>
        <dbReference type="EMBL" id="ETV78879.1"/>
    </source>
</evidence>
<evidence type="ECO:0000256" key="4">
    <source>
        <dbReference type="ARBA" id="ARBA00022801"/>
    </source>
</evidence>